<feature type="transmembrane region" description="Helical" evidence="1">
    <location>
        <begin position="31"/>
        <end position="49"/>
    </location>
</feature>
<keyword evidence="1" id="KW-1133">Transmembrane helix</keyword>
<sequence length="91" mass="9896">MFDQYATLTIIGVIILLIGIALYATRKKGGLMLTLIGGLWLFTMGLYYGLAATKLYGSRSILLNVIGIIILIVGAALSIVYIKKYLGQAKR</sequence>
<proteinExistence type="predicted"/>
<name>A0A7J3Y0Z0_9CREN</name>
<feature type="transmembrane region" description="Helical" evidence="1">
    <location>
        <begin position="6"/>
        <end position="24"/>
    </location>
</feature>
<accession>A0A7J3Y0Z0</accession>
<evidence type="ECO:0000256" key="1">
    <source>
        <dbReference type="SAM" id="Phobius"/>
    </source>
</evidence>
<reference evidence="2" key="1">
    <citation type="journal article" date="2020" name="mSystems">
        <title>Genome- and Community-Level Interaction Insights into Carbon Utilization and Element Cycling Functions of Hydrothermarchaeota in Hydrothermal Sediment.</title>
        <authorList>
            <person name="Zhou Z."/>
            <person name="Liu Y."/>
            <person name="Xu W."/>
            <person name="Pan J."/>
            <person name="Luo Z.H."/>
            <person name="Li M."/>
        </authorList>
    </citation>
    <scope>NUCLEOTIDE SEQUENCE [LARGE SCALE GENOMIC DNA]</scope>
    <source>
        <strain evidence="2">SpSt-110</strain>
    </source>
</reference>
<dbReference type="EMBL" id="DRYK01000080">
    <property type="protein sequence ID" value="HHP68369.1"/>
    <property type="molecule type" value="Genomic_DNA"/>
</dbReference>
<protein>
    <submittedName>
        <fullName evidence="2">Uncharacterized protein</fullName>
    </submittedName>
</protein>
<keyword evidence="1" id="KW-0812">Transmembrane</keyword>
<evidence type="ECO:0000313" key="2">
    <source>
        <dbReference type="EMBL" id="HHP68369.1"/>
    </source>
</evidence>
<organism evidence="2">
    <name type="scientific">Thermogladius calderae</name>
    <dbReference type="NCBI Taxonomy" id="1200300"/>
    <lineage>
        <taxon>Archaea</taxon>
        <taxon>Thermoproteota</taxon>
        <taxon>Thermoprotei</taxon>
        <taxon>Desulfurococcales</taxon>
        <taxon>Desulfurococcaceae</taxon>
        <taxon>Thermogladius</taxon>
    </lineage>
</organism>
<comment type="caution">
    <text evidence="2">The sequence shown here is derived from an EMBL/GenBank/DDBJ whole genome shotgun (WGS) entry which is preliminary data.</text>
</comment>
<keyword evidence="1" id="KW-0472">Membrane</keyword>
<feature type="transmembrane region" description="Helical" evidence="1">
    <location>
        <begin position="61"/>
        <end position="82"/>
    </location>
</feature>
<dbReference type="AlphaFoldDB" id="A0A7J3Y0Z0"/>
<gene>
    <name evidence="2" type="ORF">ENM60_06295</name>
</gene>